<dbReference type="EMBL" id="ATFE01000003">
    <property type="protein sequence ID" value="EPF29737.1"/>
    <property type="molecule type" value="Genomic_DNA"/>
</dbReference>
<name>A0AA87TFQ0_TREMD</name>
<reference evidence="2 3" key="1">
    <citation type="submission" date="2013-04" db="EMBL/GenBank/DDBJ databases">
        <title>The Genome Sequence of Treponema medium ATCC 700293.</title>
        <authorList>
            <consortium name="The Broad Institute Genomics Platform"/>
            <person name="Earl A."/>
            <person name="Ward D."/>
            <person name="Feldgarden M."/>
            <person name="Gevers D."/>
            <person name="Leonetti C."/>
            <person name="Blanton J.M."/>
            <person name="Dewhirst F.E."/>
            <person name="Izard J."/>
            <person name="Walker B."/>
            <person name="Young S."/>
            <person name="Zeng Q."/>
            <person name="Gargeya S."/>
            <person name="Fitzgerald M."/>
            <person name="Haas B."/>
            <person name="Abouelleil A."/>
            <person name="Allen A.W."/>
            <person name="Alvarado L."/>
            <person name="Arachchi H.M."/>
            <person name="Berlin A.M."/>
            <person name="Chapman S.B."/>
            <person name="Gainer-Dewar J."/>
            <person name="Goldberg J."/>
            <person name="Griggs A."/>
            <person name="Gujja S."/>
            <person name="Hansen M."/>
            <person name="Howarth C."/>
            <person name="Imamovic A."/>
            <person name="Ireland A."/>
            <person name="Larimer J."/>
            <person name="McCowan C."/>
            <person name="Murphy C."/>
            <person name="Pearson M."/>
            <person name="Poon T.W."/>
            <person name="Priest M."/>
            <person name="Roberts A."/>
            <person name="Saif S."/>
            <person name="Shea T."/>
            <person name="Sisk P."/>
            <person name="Sykes S."/>
            <person name="Wortman J."/>
            <person name="Nusbaum C."/>
            <person name="Birren B."/>
        </authorList>
    </citation>
    <scope>NUCLEOTIDE SEQUENCE [LARGE SCALE GENOMIC DNA]</scope>
    <source>
        <strain evidence="2 3">ATCC 700293</strain>
    </source>
</reference>
<gene>
    <name evidence="2" type="ORF">HMPREF9195_00441</name>
</gene>
<organism evidence="2 3">
    <name type="scientific">Treponema medium ATCC 700293</name>
    <dbReference type="NCBI Taxonomy" id="1125700"/>
    <lineage>
        <taxon>Bacteria</taxon>
        <taxon>Pseudomonadati</taxon>
        <taxon>Spirochaetota</taxon>
        <taxon>Spirochaetia</taxon>
        <taxon>Spirochaetales</taxon>
        <taxon>Treponemataceae</taxon>
        <taxon>Treponema</taxon>
    </lineage>
</organism>
<proteinExistence type="predicted"/>
<protein>
    <recommendedName>
        <fullName evidence="4">Lipoprotein</fullName>
    </recommendedName>
</protein>
<comment type="caution">
    <text evidence="2">The sequence shown here is derived from an EMBL/GenBank/DDBJ whole genome shotgun (WGS) entry which is preliminary data.</text>
</comment>
<dbReference type="AlphaFoldDB" id="A0AA87TFQ0"/>
<accession>A0AA87TFQ0</accession>
<feature type="signal peptide" evidence="1">
    <location>
        <begin position="1"/>
        <end position="25"/>
    </location>
</feature>
<evidence type="ECO:0008006" key="4">
    <source>
        <dbReference type="Google" id="ProtNLM"/>
    </source>
</evidence>
<evidence type="ECO:0000256" key="1">
    <source>
        <dbReference type="SAM" id="SignalP"/>
    </source>
</evidence>
<evidence type="ECO:0000313" key="3">
    <source>
        <dbReference type="Proteomes" id="UP000014634"/>
    </source>
</evidence>
<dbReference type="Proteomes" id="UP000014634">
    <property type="component" value="Unassembled WGS sequence"/>
</dbReference>
<keyword evidence="1" id="KW-0732">Signal</keyword>
<dbReference type="RefSeq" id="WP_016522434.1">
    <property type="nucleotide sequence ID" value="NZ_KE332517.1"/>
</dbReference>
<feature type="chain" id="PRO_5041711303" description="Lipoprotein" evidence="1">
    <location>
        <begin position="26"/>
        <end position="279"/>
    </location>
</feature>
<evidence type="ECO:0000313" key="2">
    <source>
        <dbReference type="EMBL" id="EPF29737.1"/>
    </source>
</evidence>
<sequence>MKKRMAVISVCCIFLLLCTSCTSLGVRLHGEQYFVGKTENDLIKYFGDHGIELSNKTEYDKVVRFCNQIDTIYMDKTIVKTYKEGIPQLIFSLNFVEYNDGCLCLNGRGHYSGGTSSVGTVIMPRHSNDNHVIKSELSRFWSEVKRLNAVPTNNQDARFNSTPVGNWYFVYKTSSEYTYHVGNPYVKEPSSSIPFYHYDIWRIDVSSKQKETTYTEIAYVFDLKYLTYYDSEGEQISLQQALANEKYYENQGYIRRLSTEGMTVDAYIKDEKIIKIEKQ</sequence>